<dbReference type="InterPro" id="IPR051089">
    <property type="entry name" value="prtT"/>
</dbReference>
<comment type="subcellular location">
    <subcellularLocation>
        <location evidence="1">Nucleus</location>
    </subcellularLocation>
</comment>
<dbReference type="CDD" id="cd12148">
    <property type="entry name" value="fungal_TF_MHR"/>
    <property type="match status" value="1"/>
</dbReference>
<feature type="domain" description="Zn(2)-C6 fungal-type" evidence="9">
    <location>
        <begin position="108"/>
        <end position="142"/>
    </location>
</feature>
<feature type="region of interest" description="Disordered" evidence="8">
    <location>
        <begin position="175"/>
        <end position="201"/>
    </location>
</feature>
<dbReference type="InterPro" id="IPR036864">
    <property type="entry name" value="Zn2-C6_fun-type_DNA-bd_sf"/>
</dbReference>
<dbReference type="SUPFAM" id="SSF57701">
    <property type="entry name" value="Zn2/Cys6 DNA-binding domain"/>
    <property type="match status" value="1"/>
</dbReference>
<evidence type="ECO:0000256" key="5">
    <source>
        <dbReference type="ARBA" id="ARBA00023125"/>
    </source>
</evidence>
<keyword evidence="7" id="KW-0539">Nucleus</keyword>
<evidence type="ECO:0000256" key="8">
    <source>
        <dbReference type="SAM" id="MobiDB-lite"/>
    </source>
</evidence>
<dbReference type="GO" id="GO:0000981">
    <property type="term" value="F:DNA-binding transcription factor activity, RNA polymerase II-specific"/>
    <property type="evidence" value="ECO:0007669"/>
    <property type="project" value="InterPro"/>
</dbReference>
<keyword evidence="3" id="KW-0862">Zinc</keyword>
<dbReference type="CDD" id="cd00067">
    <property type="entry name" value="GAL4"/>
    <property type="match status" value="1"/>
</dbReference>
<dbReference type="PANTHER" id="PTHR31845:SF39">
    <property type="entry name" value="TRANSCRIPTION FACTOR PBCR-RELATED"/>
    <property type="match status" value="1"/>
</dbReference>
<accession>A0A420IY83</accession>
<dbReference type="Gene3D" id="4.10.240.10">
    <property type="entry name" value="Zn(2)-C6 fungal-type DNA-binding domain"/>
    <property type="match status" value="1"/>
</dbReference>
<evidence type="ECO:0000256" key="4">
    <source>
        <dbReference type="ARBA" id="ARBA00023015"/>
    </source>
</evidence>
<comment type="caution">
    <text evidence="10">The sequence shown here is derived from an EMBL/GenBank/DDBJ whole genome shotgun (WGS) entry which is preliminary data.</text>
</comment>
<feature type="region of interest" description="Disordered" evidence="8">
    <location>
        <begin position="220"/>
        <end position="248"/>
    </location>
</feature>
<evidence type="ECO:0000313" key="10">
    <source>
        <dbReference type="EMBL" id="RKF79512.1"/>
    </source>
</evidence>
<dbReference type="GO" id="GO:0000976">
    <property type="term" value="F:transcription cis-regulatory region binding"/>
    <property type="evidence" value="ECO:0007669"/>
    <property type="project" value="TreeGrafter"/>
</dbReference>
<evidence type="ECO:0000256" key="3">
    <source>
        <dbReference type="ARBA" id="ARBA00022833"/>
    </source>
</evidence>
<feature type="region of interest" description="Disordered" evidence="8">
    <location>
        <begin position="820"/>
        <end position="851"/>
    </location>
</feature>
<dbReference type="PROSITE" id="PS50048">
    <property type="entry name" value="ZN2_CY6_FUNGAL_2"/>
    <property type="match status" value="1"/>
</dbReference>
<evidence type="ECO:0000256" key="1">
    <source>
        <dbReference type="ARBA" id="ARBA00004123"/>
    </source>
</evidence>
<dbReference type="Pfam" id="PF04082">
    <property type="entry name" value="Fungal_trans"/>
    <property type="match status" value="1"/>
</dbReference>
<evidence type="ECO:0000259" key="9">
    <source>
        <dbReference type="PROSITE" id="PS50048"/>
    </source>
</evidence>
<feature type="compositionally biased region" description="Polar residues" evidence="8">
    <location>
        <begin position="834"/>
        <end position="851"/>
    </location>
</feature>
<keyword evidence="2" id="KW-0479">Metal-binding</keyword>
<keyword evidence="4" id="KW-0805">Transcription regulation</keyword>
<dbReference type="PROSITE" id="PS00463">
    <property type="entry name" value="ZN2_CY6_FUNGAL_1"/>
    <property type="match status" value="1"/>
</dbReference>
<dbReference type="InterPro" id="IPR007219">
    <property type="entry name" value="XnlR_reg_dom"/>
</dbReference>
<proteinExistence type="predicted"/>
<evidence type="ECO:0000313" key="11">
    <source>
        <dbReference type="Proteomes" id="UP000283383"/>
    </source>
</evidence>
<dbReference type="GO" id="GO:0006351">
    <property type="term" value="P:DNA-templated transcription"/>
    <property type="evidence" value="ECO:0007669"/>
    <property type="project" value="InterPro"/>
</dbReference>
<sequence length="905" mass="101145">MMYESWWATGTLTNSGPTSTASTRSVIATMSNSDASIDPLLRSIASATSTFRPDSKSGADTSSPFPQNFNYDNSLTYLPQQNLQDFAGTSPEDFHDEVSPNELKRSRACEACRGLKVRCEPDFKNPDNQCKRCAKANRTCITTAPSRKRRKKTDSRVAELEKKIDALTASLTAQKSSGINLPRKTNNEDTTKSLRSSSRPRLGLFQQTSENLSSQFSACSENQGEEWASSPKNDLDLKPGTSDQSKVAANHKRRHTHIQTTQAKSPALVSAFATTKISRSCGSFTEASTGPNRSHEYVDVIDRGFLTLEIASNIFNCYVEKMASHMPVVVFAPGTTSSAVRKSSPILFLAILSASCSMNYPHLQKTLTDEIMSIYADSVFFSGLKTMELVQALQVSSLWYLPPLNIEEFKLFQLVHIAVIMAIDIGMGRNNKLSKPRVVSKSRDQMRYKTTYPDSETIEARRTWLGCYWLCCNSSIILRRPNLIRWTPFIADCVDLLENSPLALPSDKILCQWVKSQHIAEEIGMQFSMDDPIASVNFADSQVQYSLKGFERDLEKWRVEAKSETMTPLLKMTEHFIYLYMHEVAMHVDHNIDEFKPLFTEDTLQAFAEDGDPNPLSSSCIHSLSICLTSIDGILEIFLNMEIEIIRALPISNFGRVAYAVILLLKMYSAAATENSELGKVIDKDNMKVQQYLDSLIKKLQAASADEKSQPSARLLKAICFIRNIFNRQREKNQRKDLSQDGIYPRQVKNPLGEETKEYSNERMTHMRPSVFYRKQLEYTPANTPLQLLSEVATGNTGNDSALSSASNYAGSTANWQQSPQVSYSGYDDELNPVGQTHGSQVNPNNENIDPSLSINLDYTSGDGLEQITNFASGIGDFGSFLGDDIFYGGLMNYFVPTRMAFERL</sequence>
<dbReference type="GO" id="GO:0005634">
    <property type="term" value="C:nucleus"/>
    <property type="evidence" value="ECO:0007669"/>
    <property type="project" value="UniProtKB-SubCell"/>
</dbReference>
<reference evidence="10 11" key="1">
    <citation type="journal article" date="2018" name="BMC Genomics">
        <title>Comparative genome analyses reveal sequence features reflecting distinct modes of host-adaptation between dicot and monocot powdery mildew.</title>
        <authorList>
            <person name="Wu Y."/>
            <person name="Ma X."/>
            <person name="Pan Z."/>
            <person name="Kale S.D."/>
            <person name="Song Y."/>
            <person name="King H."/>
            <person name="Zhang Q."/>
            <person name="Presley C."/>
            <person name="Deng X."/>
            <person name="Wei C.I."/>
            <person name="Xiao S."/>
        </authorList>
    </citation>
    <scope>NUCLEOTIDE SEQUENCE [LARGE SCALE GENOMIC DNA]</scope>
    <source>
        <strain evidence="10">UMSG3</strain>
    </source>
</reference>
<dbReference type="GO" id="GO:0008270">
    <property type="term" value="F:zinc ion binding"/>
    <property type="evidence" value="ECO:0007669"/>
    <property type="project" value="InterPro"/>
</dbReference>
<feature type="region of interest" description="Disordered" evidence="8">
    <location>
        <begin position="732"/>
        <end position="760"/>
    </location>
</feature>
<name>A0A420IY83_9PEZI</name>
<dbReference type="SMART" id="SM00066">
    <property type="entry name" value="GAL4"/>
    <property type="match status" value="1"/>
</dbReference>
<keyword evidence="11" id="KW-1185">Reference proteome</keyword>
<dbReference type="AlphaFoldDB" id="A0A420IY83"/>
<organism evidence="10 11">
    <name type="scientific">Golovinomyces cichoracearum</name>
    <dbReference type="NCBI Taxonomy" id="62708"/>
    <lineage>
        <taxon>Eukaryota</taxon>
        <taxon>Fungi</taxon>
        <taxon>Dikarya</taxon>
        <taxon>Ascomycota</taxon>
        <taxon>Pezizomycotina</taxon>
        <taxon>Leotiomycetes</taxon>
        <taxon>Erysiphales</taxon>
        <taxon>Erysiphaceae</taxon>
        <taxon>Golovinomyces</taxon>
    </lineage>
</organism>
<dbReference type="PANTHER" id="PTHR31845">
    <property type="entry name" value="FINGER DOMAIN PROTEIN, PUTATIVE-RELATED"/>
    <property type="match status" value="1"/>
</dbReference>
<dbReference type="EMBL" id="MCBQ01005502">
    <property type="protein sequence ID" value="RKF79512.1"/>
    <property type="molecule type" value="Genomic_DNA"/>
</dbReference>
<evidence type="ECO:0000256" key="7">
    <source>
        <dbReference type="ARBA" id="ARBA00023242"/>
    </source>
</evidence>
<dbReference type="Proteomes" id="UP000283383">
    <property type="component" value="Unassembled WGS sequence"/>
</dbReference>
<keyword evidence="5" id="KW-0238">DNA-binding</keyword>
<dbReference type="GO" id="GO:0001216">
    <property type="term" value="F:DNA-binding transcription activator activity"/>
    <property type="evidence" value="ECO:0007669"/>
    <property type="project" value="UniProtKB-ARBA"/>
</dbReference>
<dbReference type="FunFam" id="4.10.240.10:FF:000003">
    <property type="entry name" value="C6 transcription factor (Leu3)"/>
    <property type="match status" value="1"/>
</dbReference>
<keyword evidence="6" id="KW-0804">Transcription</keyword>
<evidence type="ECO:0000256" key="6">
    <source>
        <dbReference type="ARBA" id="ARBA00023163"/>
    </source>
</evidence>
<dbReference type="InterPro" id="IPR001138">
    <property type="entry name" value="Zn2Cys6_DnaBD"/>
</dbReference>
<evidence type="ECO:0000256" key="2">
    <source>
        <dbReference type="ARBA" id="ARBA00022723"/>
    </source>
</evidence>
<gene>
    <name evidence="10" type="ORF">GcM3_055007</name>
</gene>
<dbReference type="STRING" id="62708.A0A420IY83"/>
<protein>
    <submittedName>
        <fullName evidence="10">Putative fungal specific transcription protein</fullName>
    </submittedName>
</protein>